<keyword evidence="3 6" id="KW-0133">Cell shape</keyword>
<dbReference type="InterPro" id="IPR034079">
    <property type="entry name" value="R3H_KhpB"/>
</dbReference>
<keyword evidence="1 6" id="KW-0963">Cytoplasm</keyword>
<dbReference type="InterPro" id="IPR038008">
    <property type="entry name" value="Jag_KH"/>
</dbReference>
<comment type="caution">
    <text evidence="8">The sequence shown here is derived from an EMBL/GenBank/DDBJ whole genome shotgun (WGS) entry which is preliminary data.</text>
</comment>
<evidence type="ECO:0000256" key="4">
    <source>
        <dbReference type="ARBA" id="ARBA00023186"/>
    </source>
</evidence>
<dbReference type="GO" id="GO:0071555">
    <property type="term" value="P:cell wall organization"/>
    <property type="evidence" value="ECO:0007669"/>
    <property type="project" value="UniProtKB-KW"/>
</dbReference>
<dbReference type="InterPro" id="IPR001374">
    <property type="entry name" value="R3H_dom"/>
</dbReference>
<dbReference type="Pfam" id="PF13083">
    <property type="entry name" value="KH_KhpA-B"/>
    <property type="match status" value="1"/>
</dbReference>
<reference evidence="8 9" key="1">
    <citation type="submission" date="2021-05" db="EMBL/GenBank/DDBJ databases">
        <title>Novel Bacillus species.</title>
        <authorList>
            <person name="Liu G."/>
        </authorList>
    </citation>
    <scope>NUCLEOTIDE SEQUENCE [LARGE SCALE GENOMIC DNA]</scope>
    <source>
        <strain evidence="8 9">FJAT-49682</strain>
    </source>
</reference>
<dbReference type="InterPro" id="IPR009019">
    <property type="entry name" value="KH_sf_prok-type"/>
</dbReference>
<dbReference type="HAMAP" id="MF_00867">
    <property type="entry name" value="KhpB"/>
    <property type="match status" value="1"/>
</dbReference>
<dbReference type="InterPro" id="IPR036867">
    <property type="entry name" value="R3H_dom_sf"/>
</dbReference>
<feature type="region of interest" description="Jag_N domain" evidence="6">
    <location>
        <begin position="5"/>
        <end position="55"/>
    </location>
</feature>
<accession>A0A942Z4P7</accession>
<comment type="subunit">
    <text evidence="6">Forms a complex with KhpA.</text>
</comment>
<dbReference type="Pfam" id="PF01424">
    <property type="entry name" value="R3H"/>
    <property type="match status" value="1"/>
</dbReference>
<evidence type="ECO:0000256" key="1">
    <source>
        <dbReference type="ARBA" id="ARBA00022490"/>
    </source>
</evidence>
<dbReference type="Pfam" id="PF14804">
    <property type="entry name" value="Jag_N"/>
    <property type="match status" value="1"/>
</dbReference>
<dbReference type="SMART" id="SM01245">
    <property type="entry name" value="Jag_N"/>
    <property type="match status" value="1"/>
</dbReference>
<dbReference type="PROSITE" id="PS51061">
    <property type="entry name" value="R3H"/>
    <property type="match status" value="1"/>
</dbReference>
<evidence type="ECO:0000256" key="3">
    <source>
        <dbReference type="ARBA" id="ARBA00022960"/>
    </source>
</evidence>
<dbReference type="PANTHER" id="PTHR35800">
    <property type="entry name" value="PROTEIN JAG"/>
    <property type="match status" value="1"/>
</dbReference>
<dbReference type="InterPro" id="IPR032782">
    <property type="entry name" value="KhpB_N"/>
</dbReference>
<comment type="subcellular location">
    <subcellularLocation>
        <location evidence="6">Cytoplasm</location>
    </subcellularLocation>
</comment>
<dbReference type="CDD" id="cd02644">
    <property type="entry name" value="R3H_jag"/>
    <property type="match status" value="1"/>
</dbReference>
<dbReference type="CDD" id="cd02414">
    <property type="entry name" value="KH-II_Jag"/>
    <property type="match status" value="1"/>
</dbReference>
<dbReference type="SUPFAM" id="SSF54814">
    <property type="entry name" value="Prokaryotic type KH domain (KH-domain type II)"/>
    <property type="match status" value="1"/>
</dbReference>
<comment type="domain">
    <text evidence="6">Has an N-terminal Jag-N domain and 2 RNA-binding domains (KH and R3H).</text>
</comment>
<dbReference type="SMART" id="SM00393">
    <property type="entry name" value="R3H"/>
    <property type="match status" value="1"/>
</dbReference>
<dbReference type="InterPro" id="IPR039247">
    <property type="entry name" value="KhpB"/>
</dbReference>
<dbReference type="Gene3D" id="3.30.1370.50">
    <property type="entry name" value="R3H-like domain"/>
    <property type="match status" value="1"/>
</dbReference>
<dbReference type="GO" id="GO:0009252">
    <property type="term" value="P:peptidoglycan biosynthetic process"/>
    <property type="evidence" value="ECO:0007669"/>
    <property type="project" value="UniProtKB-UniRule"/>
</dbReference>
<evidence type="ECO:0000256" key="5">
    <source>
        <dbReference type="ARBA" id="ARBA00023316"/>
    </source>
</evidence>
<dbReference type="NCBIfam" id="NF041568">
    <property type="entry name" value="Jag_EloR"/>
    <property type="match status" value="1"/>
</dbReference>
<dbReference type="Gene3D" id="3.30.300.20">
    <property type="match status" value="1"/>
</dbReference>
<comment type="function">
    <text evidence="6">A probable RNA chaperone. Forms a complex with KhpA which binds to cellular RNA and controls its expression. Plays a role in peptidoglycan (PG) homeostasis and cell length regulation.</text>
</comment>
<name>A0A942Z4P7_9BACI</name>
<proteinExistence type="inferred from homology"/>
<dbReference type="PANTHER" id="PTHR35800:SF1">
    <property type="entry name" value="RNA-BINDING PROTEIN KHPB"/>
    <property type="match status" value="1"/>
</dbReference>
<dbReference type="InterPro" id="IPR038247">
    <property type="entry name" value="Jag_N_dom_sf"/>
</dbReference>
<evidence type="ECO:0000313" key="8">
    <source>
        <dbReference type="EMBL" id="MBS4223889.1"/>
    </source>
</evidence>
<dbReference type="Gene3D" id="3.30.30.80">
    <property type="entry name" value="probable RNA-binding protein from clostridium symbiosum atcc 14940"/>
    <property type="match status" value="1"/>
</dbReference>
<feature type="domain" description="R3H" evidence="7">
    <location>
        <begin position="141"/>
        <end position="207"/>
    </location>
</feature>
<evidence type="ECO:0000313" key="9">
    <source>
        <dbReference type="Proteomes" id="UP000676456"/>
    </source>
</evidence>
<dbReference type="GO" id="GO:0003723">
    <property type="term" value="F:RNA binding"/>
    <property type="evidence" value="ECO:0007669"/>
    <property type="project" value="UniProtKB-UniRule"/>
</dbReference>
<dbReference type="GO" id="GO:0005737">
    <property type="term" value="C:cytoplasm"/>
    <property type="evidence" value="ECO:0007669"/>
    <property type="project" value="UniProtKB-SubCell"/>
</dbReference>
<dbReference type="GO" id="GO:0008360">
    <property type="term" value="P:regulation of cell shape"/>
    <property type="evidence" value="ECO:0007669"/>
    <property type="project" value="UniProtKB-KW"/>
</dbReference>
<gene>
    <name evidence="6" type="primary">khpB</name>
    <name evidence="6" type="synonym">eloR</name>
    <name evidence="8" type="ORF">KHA91_14130</name>
</gene>
<dbReference type="EMBL" id="JAGYPN010000002">
    <property type="protein sequence ID" value="MBS4223889.1"/>
    <property type="molecule type" value="Genomic_DNA"/>
</dbReference>
<comment type="similarity">
    <text evidence="6">Belongs to the KhpB RNA-binding protein family.</text>
</comment>
<dbReference type="Proteomes" id="UP000676456">
    <property type="component" value="Unassembled WGS sequence"/>
</dbReference>
<keyword evidence="5 6" id="KW-0961">Cell wall biogenesis/degradation</keyword>
<dbReference type="AlphaFoldDB" id="A0A942Z4P7"/>
<keyword evidence="9" id="KW-1185">Reference proteome</keyword>
<evidence type="ECO:0000256" key="6">
    <source>
        <dbReference type="HAMAP-Rule" id="MF_00867"/>
    </source>
</evidence>
<keyword evidence="2 6" id="KW-0694">RNA-binding</keyword>
<evidence type="ECO:0000256" key="2">
    <source>
        <dbReference type="ARBA" id="ARBA00022884"/>
    </source>
</evidence>
<dbReference type="InterPro" id="IPR015946">
    <property type="entry name" value="KH_dom-like_a/b"/>
</dbReference>
<dbReference type="SUPFAM" id="SSF82708">
    <property type="entry name" value="R3H domain"/>
    <property type="match status" value="1"/>
</dbReference>
<keyword evidence="4 6" id="KW-0143">Chaperone</keyword>
<protein>
    <recommendedName>
        <fullName evidence="6">RNA-binding protein KhpB</fullName>
    </recommendedName>
    <alternativeName>
        <fullName evidence="6">RNA-binding protein EloR</fullName>
    </alternativeName>
</protein>
<evidence type="ECO:0000259" key="7">
    <source>
        <dbReference type="PROSITE" id="PS51061"/>
    </source>
</evidence>
<dbReference type="RefSeq" id="WP_213098864.1">
    <property type="nucleotide sequence ID" value="NZ_JAGYPH010000002.1"/>
</dbReference>
<organism evidence="8 9">
    <name type="scientific">Lederbergia citrea</name>
    <dbReference type="NCBI Taxonomy" id="2833581"/>
    <lineage>
        <taxon>Bacteria</taxon>
        <taxon>Bacillati</taxon>
        <taxon>Bacillota</taxon>
        <taxon>Bacilli</taxon>
        <taxon>Bacillales</taxon>
        <taxon>Bacillaceae</taxon>
        <taxon>Lederbergia</taxon>
    </lineage>
</organism>
<sequence length="211" mass="23864">MREITATGQTVEEAVESALAQLNTTRDRADISIVDEGKRGLLGIFGSRPAVVKVTVQPDAIETAMEFLQTVLSNMEIKAKIEPVKEDERNVIFNITGEKMGLLIGKRGQTINSLQYLTQLTANRHSKHYITVILNPEDYRERRKETLIQLAERLASKAYHTKKPISLEPMPNYERKIIHTALSENRKVQTISEGVEPNRYVVIQPQARNIS</sequence>